<dbReference type="GO" id="GO:0003677">
    <property type="term" value="F:DNA binding"/>
    <property type="evidence" value="ECO:0007669"/>
    <property type="project" value="InterPro"/>
</dbReference>
<sequence length="144" mass="15940">MPRNKERTLDAYIGARVRMRRLMLHMSQEALSGQLVVSFQQVQKYEKGLNRISASRLFELAQALRVPVGYFYDGLDAPDALPAPNGVNDGLQDDPPVSPLMEFISSGPGVELNQAFLSIDDDNMRRRLLAVVNDIARVAGGPKD</sequence>
<dbReference type="InterPro" id="IPR001387">
    <property type="entry name" value="Cro/C1-type_HTH"/>
</dbReference>
<feature type="domain" description="HTH cro/C1-type" evidence="1">
    <location>
        <begin position="17"/>
        <end position="71"/>
    </location>
</feature>
<name>A0A937L2T8_9PROT</name>
<comment type="caution">
    <text evidence="2">The sequence shown here is derived from an EMBL/GenBank/DDBJ whole genome shotgun (WGS) entry which is preliminary data.</text>
</comment>
<organism evidence="2 3">
    <name type="scientific">PS1 clade bacterium</name>
    <dbReference type="NCBI Taxonomy" id="2175152"/>
    <lineage>
        <taxon>Bacteria</taxon>
        <taxon>Pseudomonadati</taxon>
        <taxon>Pseudomonadota</taxon>
        <taxon>Alphaproteobacteria</taxon>
        <taxon>PS1 clade</taxon>
    </lineage>
</organism>
<dbReference type="InterPro" id="IPR010982">
    <property type="entry name" value="Lambda_DNA-bd_dom_sf"/>
</dbReference>
<dbReference type="SUPFAM" id="SSF47413">
    <property type="entry name" value="lambda repressor-like DNA-binding domains"/>
    <property type="match status" value="1"/>
</dbReference>
<dbReference type="AlphaFoldDB" id="A0A937L2T8"/>
<dbReference type="PROSITE" id="PS50943">
    <property type="entry name" value="HTH_CROC1"/>
    <property type="match status" value="1"/>
</dbReference>
<gene>
    <name evidence="2" type="ORF">ISQ19_03255</name>
</gene>
<proteinExistence type="predicted"/>
<dbReference type="SMART" id="SM00530">
    <property type="entry name" value="HTH_XRE"/>
    <property type="match status" value="1"/>
</dbReference>
<dbReference type="Pfam" id="PF01381">
    <property type="entry name" value="HTH_3"/>
    <property type="match status" value="1"/>
</dbReference>
<dbReference type="Gene3D" id="1.10.260.40">
    <property type="entry name" value="lambda repressor-like DNA-binding domains"/>
    <property type="match status" value="1"/>
</dbReference>
<protein>
    <submittedName>
        <fullName evidence="2">Helix-turn-helix transcriptional regulator</fullName>
    </submittedName>
</protein>
<accession>A0A937L2T8</accession>
<evidence type="ECO:0000313" key="3">
    <source>
        <dbReference type="Proteomes" id="UP000785783"/>
    </source>
</evidence>
<dbReference type="CDD" id="cd00093">
    <property type="entry name" value="HTH_XRE"/>
    <property type="match status" value="1"/>
</dbReference>
<dbReference type="EMBL" id="JADHOK010000028">
    <property type="protein sequence ID" value="MBL6761696.1"/>
    <property type="molecule type" value="Genomic_DNA"/>
</dbReference>
<evidence type="ECO:0000259" key="1">
    <source>
        <dbReference type="PROSITE" id="PS50943"/>
    </source>
</evidence>
<dbReference type="Proteomes" id="UP000785783">
    <property type="component" value="Unassembled WGS sequence"/>
</dbReference>
<evidence type="ECO:0000313" key="2">
    <source>
        <dbReference type="EMBL" id="MBL6761696.1"/>
    </source>
</evidence>
<reference evidence="2" key="1">
    <citation type="submission" date="2020-10" db="EMBL/GenBank/DDBJ databases">
        <title>Microbiome of the Black Sea water column analyzed by genome centric metagenomics.</title>
        <authorList>
            <person name="Cabello-Yeves P.J."/>
            <person name="Callieri C."/>
            <person name="Picazo A."/>
            <person name="Mehrshad M."/>
            <person name="Haro-Moreno J.M."/>
            <person name="Roda-Garcia J."/>
            <person name="Dzembekova N."/>
            <person name="Slabakova V."/>
            <person name="Slabakova N."/>
            <person name="Moncheva S."/>
            <person name="Rodriguez-Valera F."/>
        </authorList>
    </citation>
    <scope>NUCLEOTIDE SEQUENCE</scope>
    <source>
        <strain evidence="2">BS307-5m-G5</strain>
    </source>
</reference>